<evidence type="ECO:0000313" key="2">
    <source>
        <dbReference type="Proteomes" id="UP000223363"/>
    </source>
</evidence>
<dbReference type="Proteomes" id="UP000223363">
    <property type="component" value="Segment"/>
</dbReference>
<organism evidence="1 2">
    <name type="scientific">Serratia phage vB_SmaM_ 2050HW</name>
    <dbReference type="NCBI Taxonomy" id="2024252"/>
    <lineage>
        <taxon>Viruses</taxon>
        <taxon>Duplodnaviria</taxon>
        <taxon>Heunggongvirae</taxon>
        <taxon>Uroviricota</taxon>
        <taxon>Caudoviricetes</taxon>
        <taxon>Chimalliviridae</taxon>
        <taxon>Moabitevirus</taxon>
        <taxon>Moabitevirus mv2050HW</taxon>
    </lineage>
</organism>
<keyword evidence="2" id="KW-1185">Reference proteome</keyword>
<sequence length="293" mass="33714">MESIKVNYGTPDVLIPLWETPELSITEAMGEDSLIVLNGVETELGSVRDYLAFERLGFCGCGLPDEVDRFWVDQIVSIDSDQETIDYIGYAGGLEYFIQTAIRHKALDDKLKLTPFGKLLVLIIRAHYDQTVDEEDQEPTPVITHVVSKADSFENVQDKIDYFLLRALVVPGIIRNMELPNDSWSKTYEQRQGSDPMNLSDGVYYWVFHSLGDLGWEEHGGSAPGWLTSDGEDKLCELIRRFGIDELSIFSLIEKGFTFREHRSDYLTQFIPEFEKKYPNVDWKYIYRLKDKL</sequence>
<gene>
    <name evidence="1" type="ORF">2050HW_00156</name>
</gene>
<name>A0A289YVL5_9CAUD</name>
<proteinExistence type="predicted"/>
<evidence type="ECO:0000313" key="1">
    <source>
        <dbReference type="EMBL" id="ATA65491.1"/>
    </source>
</evidence>
<protein>
    <submittedName>
        <fullName evidence="1">Uncharacterized protein</fullName>
    </submittedName>
</protein>
<reference evidence="2" key="1">
    <citation type="submission" date="2017-06" db="EMBL/GenBank/DDBJ databases">
        <authorList>
            <person name="Zhao X."/>
        </authorList>
    </citation>
    <scope>NUCLEOTIDE SEQUENCE [LARGE SCALE GENOMIC DNA]</scope>
</reference>
<accession>A0A289YVL5</accession>
<dbReference type="EMBL" id="MF285618">
    <property type="protein sequence ID" value="ATA65491.1"/>
    <property type="molecule type" value="Genomic_DNA"/>
</dbReference>